<dbReference type="OrthoDB" id="4425833at2"/>
<dbReference type="PANTHER" id="PTHR24220:SF86">
    <property type="entry name" value="ABC TRANSPORTER ABCH.1"/>
    <property type="match status" value="1"/>
</dbReference>
<dbReference type="Proteomes" id="UP000287533">
    <property type="component" value="Unassembled WGS sequence"/>
</dbReference>
<dbReference type="InterPro" id="IPR003593">
    <property type="entry name" value="AAA+_ATPase"/>
</dbReference>
<keyword evidence="1" id="KW-0547">Nucleotide-binding</keyword>
<dbReference type="InterPro" id="IPR027417">
    <property type="entry name" value="P-loop_NTPase"/>
</dbReference>
<dbReference type="InterPro" id="IPR015854">
    <property type="entry name" value="ABC_transpr_LolD-like"/>
</dbReference>
<evidence type="ECO:0000313" key="5">
    <source>
        <dbReference type="Proteomes" id="UP000287533"/>
    </source>
</evidence>
<dbReference type="PROSITE" id="PS00211">
    <property type="entry name" value="ABC_TRANSPORTER_1"/>
    <property type="match status" value="1"/>
</dbReference>
<dbReference type="GO" id="GO:0016887">
    <property type="term" value="F:ATP hydrolysis activity"/>
    <property type="evidence" value="ECO:0007669"/>
    <property type="project" value="InterPro"/>
</dbReference>
<dbReference type="SMART" id="SM00382">
    <property type="entry name" value="AAA"/>
    <property type="match status" value="1"/>
</dbReference>
<dbReference type="InterPro" id="IPR017871">
    <property type="entry name" value="ABC_transporter-like_CS"/>
</dbReference>
<evidence type="ECO:0000313" key="4">
    <source>
        <dbReference type="EMBL" id="RSX52748.1"/>
    </source>
</evidence>
<evidence type="ECO:0000256" key="2">
    <source>
        <dbReference type="ARBA" id="ARBA00022840"/>
    </source>
</evidence>
<dbReference type="GO" id="GO:0005886">
    <property type="term" value="C:plasma membrane"/>
    <property type="evidence" value="ECO:0007669"/>
    <property type="project" value="TreeGrafter"/>
</dbReference>
<feature type="domain" description="ABC transporter" evidence="3">
    <location>
        <begin position="12"/>
        <end position="219"/>
    </location>
</feature>
<reference evidence="4 5" key="1">
    <citation type="submission" date="2018-09" db="EMBL/GenBank/DDBJ databases">
        <title>Characterization of the phylogenetic diversity of five novel species belonging to the genus Bifidobacterium.</title>
        <authorList>
            <person name="Lugli G.A."/>
            <person name="Duranti S."/>
            <person name="Milani C."/>
        </authorList>
    </citation>
    <scope>NUCLEOTIDE SEQUENCE [LARGE SCALE GENOMIC DNA]</scope>
    <source>
        <strain evidence="4 5">2034B</strain>
    </source>
</reference>
<name>A0A430FJ45_9BIFI</name>
<organism evidence="4 5">
    <name type="scientific">Bifidobacterium goeldii</name>
    <dbReference type="NCBI Taxonomy" id="2306975"/>
    <lineage>
        <taxon>Bacteria</taxon>
        <taxon>Bacillati</taxon>
        <taxon>Actinomycetota</taxon>
        <taxon>Actinomycetes</taxon>
        <taxon>Bifidobacteriales</taxon>
        <taxon>Bifidobacteriaceae</taxon>
        <taxon>Bifidobacterium</taxon>
    </lineage>
</organism>
<comment type="caution">
    <text evidence="4">The sequence shown here is derived from an EMBL/GenBank/DDBJ whole genome shotgun (WGS) entry which is preliminary data.</text>
</comment>
<dbReference type="PROSITE" id="PS50893">
    <property type="entry name" value="ABC_TRANSPORTER_2"/>
    <property type="match status" value="1"/>
</dbReference>
<dbReference type="SUPFAM" id="SSF52540">
    <property type="entry name" value="P-loop containing nucleoside triphosphate hydrolases"/>
    <property type="match status" value="1"/>
</dbReference>
<sequence length="219" mass="23948">MHDHHSLPGAPIIATKLGKTFGKRTLWHDLTFRIEPGQMIALTGPSGSGKSTLLNIIGLLEHATAGTLECGPDDLTAMNPRHARLFRKRTLGYLFQDYALIDNADIEQNLDVAMHGTASRQDRRNRISRALDRVGLKGREHDPVYQLSGGEQQRVALARLIVKRPGIILADEPTGALDHDNADMVIHTLRSMAENGAVVIIATHSDQVTNACDDTIQLG</sequence>
<dbReference type="RefSeq" id="WP_125981128.1">
    <property type="nucleotide sequence ID" value="NZ_QXGL01000004.1"/>
</dbReference>
<evidence type="ECO:0000259" key="3">
    <source>
        <dbReference type="PROSITE" id="PS50893"/>
    </source>
</evidence>
<dbReference type="PANTHER" id="PTHR24220">
    <property type="entry name" value="IMPORT ATP-BINDING PROTEIN"/>
    <property type="match status" value="1"/>
</dbReference>
<proteinExistence type="predicted"/>
<evidence type="ECO:0000256" key="1">
    <source>
        <dbReference type="ARBA" id="ARBA00022741"/>
    </source>
</evidence>
<dbReference type="GO" id="GO:0022857">
    <property type="term" value="F:transmembrane transporter activity"/>
    <property type="evidence" value="ECO:0007669"/>
    <property type="project" value="TreeGrafter"/>
</dbReference>
<keyword evidence="2" id="KW-0067">ATP-binding</keyword>
<dbReference type="EMBL" id="QXGL01000004">
    <property type="protein sequence ID" value="RSX52748.1"/>
    <property type="molecule type" value="Genomic_DNA"/>
</dbReference>
<dbReference type="InterPro" id="IPR003439">
    <property type="entry name" value="ABC_transporter-like_ATP-bd"/>
</dbReference>
<dbReference type="GO" id="GO:0005524">
    <property type="term" value="F:ATP binding"/>
    <property type="evidence" value="ECO:0007669"/>
    <property type="project" value="UniProtKB-KW"/>
</dbReference>
<accession>A0A430FJ45</accession>
<keyword evidence="5" id="KW-1185">Reference proteome</keyword>
<gene>
    <name evidence="4" type="ORF">D2E25_1319</name>
</gene>
<dbReference type="Pfam" id="PF00005">
    <property type="entry name" value="ABC_tran"/>
    <property type="match status" value="1"/>
</dbReference>
<dbReference type="AlphaFoldDB" id="A0A430FJ45"/>
<dbReference type="Gene3D" id="3.40.50.300">
    <property type="entry name" value="P-loop containing nucleotide triphosphate hydrolases"/>
    <property type="match status" value="1"/>
</dbReference>
<protein>
    <submittedName>
        <fullName evidence="4">Peptide ABC transporter ATPase</fullName>
    </submittedName>
</protein>